<evidence type="ECO:0000256" key="12">
    <source>
        <dbReference type="ARBA" id="ARBA00073576"/>
    </source>
</evidence>
<evidence type="ECO:0000256" key="8">
    <source>
        <dbReference type="ARBA" id="ARBA00022982"/>
    </source>
</evidence>
<evidence type="ECO:0000256" key="4">
    <source>
        <dbReference type="ARBA" id="ARBA00022617"/>
    </source>
</evidence>
<dbReference type="InterPro" id="IPR036909">
    <property type="entry name" value="Cyt_c-like_dom_sf"/>
</dbReference>
<evidence type="ECO:0000256" key="6">
    <source>
        <dbReference type="ARBA" id="ARBA00022729"/>
    </source>
</evidence>
<comment type="subcellular location">
    <subcellularLocation>
        <location evidence="1">Periplasm</location>
    </subcellularLocation>
</comment>
<dbReference type="PANTHER" id="PTHR30600:SF10">
    <property type="entry name" value="BLL6722 PROTEIN"/>
    <property type="match status" value="1"/>
</dbReference>
<evidence type="ECO:0000259" key="15">
    <source>
        <dbReference type="PROSITE" id="PS51007"/>
    </source>
</evidence>
<dbReference type="KEGG" id="plm:Plim_0026"/>
<keyword evidence="10 13" id="KW-0408">Iron</keyword>
<evidence type="ECO:0000256" key="2">
    <source>
        <dbReference type="ARBA" id="ARBA00004856"/>
    </source>
</evidence>
<dbReference type="Proteomes" id="UP000002220">
    <property type="component" value="Chromosome"/>
</dbReference>
<reference evidence="16 17" key="1">
    <citation type="journal article" date="2010" name="Stand. Genomic Sci.">
        <title>Complete genome sequence of Planctomyces limnophilus type strain (Mu 290).</title>
        <authorList>
            <person name="Labutti K."/>
            <person name="Sikorski J."/>
            <person name="Schneider S."/>
            <person name="Nolan M."/>
            <person name="Lucas S."/>
            <person name="Glavina Del Rio T."/>
            <person name="Tice H."/>
            <person name="Cheng J.F."/>
            <person name="Goodwin L."/>
            <person name="Pitluck S."/>
            <person name="Liolios K."/>
            <person name="Ivanova N."/>
            <person name="Mavromatis K."/>
            <person name="Mikhailova N."/>
            <person name="Pati A."/>
            <person name="Chen A."/>
            <person name="Palaniappan K."/>
            <person name="Land M."/>
            <person name="Hauser L."/>
            <person name="Chang Y.J."/>
            <person name="Jeffries C.D."/>
            <person name="Tindall B.J."/>
            <person name="Rohde M."/>
            <person name="Goker M."/>
            <person name="Woyke T."/>
            <person name="Bristow J."/>
            <person name="Eisen J.A."/>
            <person name="Markowitz V."/>
            <person name="Hugenholtz P."/>
            <person name="Kyrpides N.C."/>
            <person name="Klenk H.P."/>
            <person name="Lapidus A."/>
        </authorList>
    </citation>
    <scope>NUCLEOTIDE SEQUENCE [LARGE SCALE GENOMIC DNA]</scope>
    <source>
        <strain evidence="17">ATCC 43296 / DSM 3776 / IFAM 1008 / 290</strain>
    </source>
</reference>
<dbReference type="PANTHER" id="PTHR30600">
    <property type="entry name" value="CYTOCHROME C PEROXIDASE-RELATED"/>
    <property type="match status" value="1"/>
</dbReference>
<proteinExistence type="predicted"/>
<keyword evidence="16" id="KW-0575">Peroxidase</keyword>
<feature type="compositionally biased region" description="Low complexity" evidence="14">
    <location>
        <begin position="457"/>
        <end position="466"/>
    </location>
</feature>
<dbReference type="Pfam" id="PF03150">
    <property type="entry name" value="CCP_MauG"/>
    <property type="match status" value="1"/>
</dbReference>
<dbReference type="InterPro" id="IPR009056">
    <property type="entry name" value="Cyt_c-like_dom"/>
</dbReference>
<keyword evidence="3" id="KW-0813">Transport</keyword>
<dbReference type="InterPro" id="IPR051395">
    <property type="entry name" value="Cytochrome_c_Peroxidase/MauG"/>
</dbReference>
<feature type="region of interest" description="Disordered" evidence="14">
    <location>
        <begin position="490"/>
        <end position="521"/>
    </location>
</feature>
<feature type="domain" description="Cytochrome c" evidence="15">
    <location>
        <begin position="343"/>
        <end position="487"/>
    </location>
</feature>
<dbReference type="PROSITE" id="PS51007">
    <property type="entry name" value="CYTC"/>
    <property type="match status" value="1"/>
</dbReference>
<dbReference type="GO" id="GO:0042597">
    <property type="term" value="C:periplasmic space"/>
    <property type="evidence" value="ECO:0007669"/>
    <property type="project" value="UniProtKB-SubCell"/>
</dbReference>
<keyword evidence="5 13" id="KW-0479">Metal-binding</keyword>
<evidence type="ECO:0000256" key="5">
    <source>
        <dbReference type="ARBA" id="ARBA00022723"/>
    </source>
</evidence>
<evidence type="ECO:0000313" key="17">
    <source>
        <dbReference type="Proteomes" id="UP000002220"/>
    </source>
</evidence>
<evidence type="ECO:0000256" key="10">
    <source>
        <dbReference type="ARBA" id="ARBA00023004"/>
    </source>
</evidence>
<gene>
    <name evidence="16" type="ordered locus">Plim_0026</name>
</gene>
<feature type="compositionally biased region" description="Polar residues" evidence="14">
    <location>
        <begin position="441"/>
        <end position="455"/>
    </location>
</feature>
<protein>
    <recommendedName>
        <fullName evidence="12">Methylamine utilization protein MauG</fullName>
    </recommendedName>
</protein>
<dbReference type="InterPro" id="IPR004852">
    <property type="entry name" value="Di-haem_cyt_c_peroxidsae"/>
</dbReference>
<sequence>MPIRLVFPSVCSGNVHSERTVSLTAVAPRLYTRDGQFKTGALFTPYHDLTGTVTRAWHIFETHLPLKRFRKLCEVLRDLILKVAILLMLVLFIVQGSGASLSAQETASTCEVNATNREPETTASPSVALKPKARAVRSIEERSQHIQRLRKEYELPTSNWPAPAVDAGVKWRELGTIEAPPVSALAPTSPAKIQLGRVLFFDPRLSRTKEMACASCHDPDLGWADGRMSAFGLGRTILARNTPSILNASLQPALFWDSRARNLEDQARQVLLNPKEMGATEADLIATLGNISEYRVLFQEAFGSESVSLDRVSQAIAAFETTLLGGRSPFDRFLNGQSQALSDSALVGLDLFRREARCINCHHGPTFSDGQLHGLNISHYGNKREDLGRYNVTGAAQDSGLFRTPSLRNVTATGPYMHSGLFELDELLTLYNAGMPRTPHANDNSKTPRSSQYSGTKPLPVKSPLLKPLGLNSQDLQDLASFLEALAEPRIRIRPPELPASDSQRELTNQKAASRPADESS</sequence>
<evidence type="ECO:0000256" key="14">
    <source>
        <dbReference type="SAM" id="MobiDB-lite"/>
    </source>
</evidence>
<evidence type="ECO:0000256" key="1">
    <source>
        <dbReference type="ARBA" id="ARBA00004418"/>
    </source>
</evidence>
<keyword evidence="6" id="KW-0732">Signal</keyword>
<dbReference type="GO" id="GO:0046872">
    <property type="term" value="F:metal ion binding"/>
    <property type="evidence" value="ECO:0007669"/>
    <property type="project" value="UniProtKB-KW"/>
</dbReference>
<dbReference type="GO" id="GO:0004130">
    <property type="term" value="F:cytochrome-c peroxidase activity"/>
    <property type="evidence" value="ECO:0007669"/>
    <property type="project" value="TreeGrafter"/>
</dbReference>
<dbReference type="FunFam" id="1.10.760.10:FF:000019">
    <property type="entry name" value="Di-heme cytochrome C peroxidase"/>
    <property type="match status" value="1"/>
</dbReference>
<evidence type="ECO:0000256" key="3">
    <source>
        <dbReference type="ARBA" id="ARBA00022448"/>
    </source>
</evidence>
<evidence type="ECO:0000313" key="16">
    <source>
        <dbReference type="EMBL" id="ADG65879.1"/>
    </source>
</evidence>
<evidence type="ECO:0000256" key="9">
    <source>
        <dbReference type="ARBA" id="ARBA00023002"/>
    </source>
</evidence>
<keyword evidence="17" id="KW-1185">Reference proteome</keyword>
<keyword evidence="9 16" id="KW-0560">Oxidoreductase</keyword>
<dbReference type="eggNOG" id="COG1858">
    <property type="taxonomic scope" value="Bacteria"/>
</dbReference>
<evidence type="ECO:0000256" key="13">
    <source>
        <dbReference type="PROSITE-ProRule" id="PRU00433"/>
    </source>
</evidence>
<dbReference type="STRING" id="521674.Plim_0026"/>
<organism evidence="16 17">
    <name type="scientific">Planctopirus limnophila (strain ATCC 43296 / DSM 3776 / IFAM 1008 / Mu 290)</name>
    <name type="common">Planctomyces limnophilus</name>
    <dbReference type="NCBI Taxonomy" id="521674"/>
    <lineage>
        <taxon>Bacteria</taxon>
        <taxon>Pseudomonadati</taxon>
        <taxon>Planctomycetota</taxon>
        <taxon>Planctomycetia</taxon>
        <taxon>Planctomycetales</taxon>
        <taxon>Planctomycetaceae</taxon>
        <taxon>Planctopirus</taxon>
    </lineage>
</organism>
<comment type="pathway">
    <text evidence="2">One-carbon metabolism; methylamine degradation.</text>
</comment>
<evidence type="ECO:0000256" key="11">
    <source>
        <dbReference type="ARBA" id="ARBA00058991"/>
    </source>
</evidence>
<dbReference type="HOGENOM" id="CLU_034652_3_2_0"/>
<dbReference type="EMBL" id="CP001744">
    <property type="protein sequence ID" value="ADG65879.1"/>
    <property type="molecule type" value="Genomic_DNA"/>
</dbReference>
<name>D5SMF9_PLAL2</name>
<feature type="region of interest" description="Disordered" evidence="14">
    <location>
        <begin position="435"/>
        <end position="466"/>
    </location>
</feature>
<dbReference type="GO" id="GO:0020037">
    <property type="term" value="F:heme binding"/>
    <property type="evidence" value="ECO:0007669"/>
    <property type="project" value="InterPro"/>
</dbReference>
<dbReference type="Gene3D" id="1.10.760.10">
    <property type="entry name" value="Cytochrome c-like domain"/>
    <property type="match status" value="2"/>
</dbReference>
<dbReference type="AlphaFoldDB" id="D5SMF9"/>
<dbReference type="SUPFAM" id="SSF46626">
    <property type="entry name" value="Cytochrome c"/>
    <property type="match status" value="2"/>
</dbReference>
<dbReference type="GO" id="GO:0009055">
    <property type="term" value="F:electron transfer activity"/>
    <property type="evidence" value="ECO:0007669"/>
    <property type="project" value="InterPro"/>
</dbReference>
<evidence type="ECO:0000256" key="7">
    <source>
        <dbReference type="ARBA" id="ARBA00022764"/>
    </source>
</evidence>
<keyword evidence="4 13" id="KW-0349">Heme</keyword>
<keyword evidence="7" id="KW-0574">Periplasm</keyword>
<comment type="function">
    <text evidence="11">Involved in methylamine metabolism. Essential for the maturation of the beta subunit of MADH, presumably via a step in the biosynthesis of tryptophan tryptophylquinone (TTQ), the cofactor of MADH.</text>
</comment>
<keyword evidence="8" id="KW-0249">Electron transport</keyword>
<accession>D5SMF9</accession>